<keyword evidence="2" id="KW-1185">Reference proteome</keyword>
<proteinExistence type="predicted"/>
<evidence type="ECO:0008006" key="3">
    <source>
        <dbReference type="Google" id="ProtNLM"/>
    </source>
</evidence>
<gene>
    <name evidence="1" type="ORF">EKG35_13460</name>
</gene>
<evidence type="ECO:0000313" key="2">
    <source>
        <dbReference type="Proteomes" id="UP000276349"/>
    </source>
</evidence>
<dbReference type="Proteomes" id="UP000276349">
    <property type="component" value="Unassembled WGS sequence"/>
</dbReference>
<organism evidence="1 2">
    <name type="scientific">Lysinibacillus telephonicus</name>
    <dbReference type="NCBI Taxonomy" id="1714840"/>
    <lineage>
        <taxon>Bacteria</taxon>
        <taxon>Bacillati</taxon>
        <taxon>Bacillota</taxon>
        <taxon>Bacilli</taxon>
        <taxon>Bacillales</taxon>
        <taxon>Bacillaceae</taxon>
        <taxon>Lysinibacillus</taxon>
    </lineage>
</organism>
<accession>A0A3S0JML3</accession>
<dbReference type="EMBL" id="RXNR01000040">
    <property type="protein sequence ID" value="RTQ91448.1"/>
    <property type="molecule type" value="Genomic_DNA"/>
</dbReference>
<comment type="caution">
    <text evidence="1">The sequence shown here is derived from an EMBL/GenBank/DDBJ whole genome shotgun (WGS) entry which is preliminary data.</text>
</comment>
<dbReference type="PROSITE" id="PS51257">
    <property type="entry name" value="PROKAR_LIPOPROTEIN"/>
    <property type="match status" value="1"/>
</dbReference>
<dbReference type="AlphaFoldDB" id="A0A3S0JML3"/>
<dbReference type="OrthoDB" id="2735868at2"/>
<protein>
    <recommendedName>
        <fullName evidence="3">DUF3221 domain-containing protein</fullName>
    </recommendedName>
</protein>
<evidence type="ECO:0000313" key="1">
    <source>
        <dbReference type="EMBL" id="RTQ91448.1"/>
    </source>
</evidence>
<sequence>MGIVKVTKSLFNPKLVIIVLLCCLLVACKSGSGDKEVKATFIGTIEELSSNGALVNVEESTGTKLSGTVSIDIPENTNETFSIGDKIEVGYNGEVMESAPGQVITITVEKIE</sequence>
<reference evidence="1 2" key="1">
    <citation type="submission" date="2018-12" db="EMBL/GenBank/DDBJ databases">
        <authorList>
            <person name="Yu L."/>
        </authorList>
    </citation>
    <scope>NUCLEOTIDE SEQUENCE [LARGE SCALE GENOMIC DNA]</scope>
    <source>
        <strain evidence="1 2">S5H2222</strain>
    </source>
</reference>
<dbReference type="RefSeq" id="WP_126295059.1">
    <property type="nucleotide sequence ID" value="NZ_CP155468.1"/>
</dbReference>
<name>A0A3S0JML3_9BACI</name>